<gene>
    <name evidence="2" type="ORF">FRZ67_11900</name>
</gene>
<evidence type="ECO:0000256" key="1">
    <source>
        <dbReference type="SAM" id="SignalP"/>
    </source>
</evidence>
<reference evidence="2 3" key="1">
    <citation type="journal article" date="2016" name="Int. J. Syst. Evol. Microbiol.">
        <title>Panacibacter ginsenosidivorans gen. nov., sp. nov., with ginsenoside converting activity isolated from soil of a ginseng field.</title>
        <authorList>
            <person name="Siddiqi M.Z."/>
            <person name="Muhammad Shafi S."/>
            <person name="Choi K.D."/>
            <person name="Im W.T."/>
        </authorList>
    </citation>
    <scope>NUCLEOTIDE SEQUENCE [LARGE SCALE GENOMIC DNA]</scope>
    <source>
        <strain evidence="2 3">Gsoil1550</strain>
    </source>
</reference>
<name>A0A5B8V9P1_9BACT</name>
<dbReference type="KEGG" id="pgin:FRZ67_11900"/>
<evidence type="ECO:0000313" key="2">
    <source>
        <dbReference type="EMBL" id="QEC67969.1"/>
    </source>
</evidence>
<protein>
    <recommendedName>
        <fullName evidence="4">CHAT domain-containing protein</fullName>
    </recommendedName>
</protein>
<keyword evidence="3" id="KW-1185">Reference proteome</keyword>
<keyword evidence="1" id="KW-0732">Signal</keyword>
<dbReference type="Proteomes" id="UP000321533">
    <property type="component" value="Chromosome"/>
</dbReference>
<feature type="chain" id="PRO_5023134185" description="CHAT domain-containing protein" evidence="1">
    <location>
        <begin position="20"/>
        <end position="732"/>
    </location>
</feature>
<dbReference type="EMBL" id="CP042435">
    <property type="protein sequence ID" value="QEC67969.1"/>
    <property type="molecule type" value="Genomic_DNA"/>
</dbReference>
<dbReference type="AlphaFoldDB" id="A0A5B8V9P1"/>
<accession>A0A5B8V9P1</accession>
<evidence type="ECO:0000313" key="3">
    <source>
        <dbReference type="Proteomes" id="UP000321533"/>
    </source>
</evidence>
<feature type="signal peptide" evidence="1">
    <location>
        <begin position="1"/>
        <end position="19"/>
    </location>
</feature>
<sequence>MKRNFILIALLVLFYSVKAQPSADTNIPLSRLYFHEALDAAQHKLLAMDGKADSLFTVTPNNGLNNELTITITDGVDKLSAGIESDSLLDNNGKIKFLRGLTELLNGYMFGCRMDSVKYATLPDILDAYKECMPLEREGESIENNIYKYPYETGNLLLHTIAFSQNTGFERSYNMVLLKYCDKYRNKALPLLSQNPLLPFTDSLVAQIAKRDPESLYTYAAASNLLASKIRNNPDSLVRIISRMAQLKSGRQLFPFLDNLYRGKLSFENVSAVMDDDVKYYKLLVQTAIDYADMVRRRDTPMAAQSLRIKIQKKAADPFINTINGLHDVNDERVRFKILEPFTPEELYYMAVEGEEIIYTSSYVKGVYPRIWQRMKSPKSDSLLMSVRFDHFKKWIKIASNYNTLDDFLKRMDNNNAQLLMKAFVNNLHNTESLEDAVDVANSYASINDPAVRNLILNQVQWNIQQAVQTNNEKRKDIYSILNTLFLSMDSSNNINVSEVLGIPPVYFMPNKSLQDASGKIIVQQFFYGDKDGKSVFSSFLNSFSKANWKITNSEEWVTVSSTKGVPVIIYANKPLDESKSLDAKAQSDLNDYLFNKDISPTIVIHRGHSYWLPSTIDQLASSAKVVLLGSCGAYQNLDKILKICPAAQIVASKQTGSGLVNGPMISLILESVRQGKDLNWPQLWASLSKTLAKNELFDDYVPPHKNLGALFIMAYKKLQEKNAIEAGQVKK</sequence>
<proteinExistence type="predicted"/>
<dbReference type="RefSeq" id="WP_147189776.1">
    <property type="nucleotide sequence ID" value="NZ_CP042435.1"/>
</dbReference>
<organism evidence="2 3">
    <name type="scientific">Panacibacter ginsenosidivorans</name>
    <dbReference type="NCBI Taxonomy" id="1813871"/>
    <lineage>
        <taxon>Bacteria</taxon>
        <taxon>Pseudomonadati</taxon>
        <taxon>Bacteroidota</taxon>
        <taxon>Chitinophagia</taxon>
        <taxon>Chitinophagales</taxon>
        <taxon>Chitinophagaceae</taxon>
        <taxon>Panacibacter</taxon>
    </lineage>
</organism>
<dbReference type="OrthoDB" id="620210at2"/>
<evidence type="ECO:0008006" key="4">
    <source>
        <dbReference type="Google" id="ProtNLM"/>
    </source>
</evidence>